<dbReference type="EMBL" id="GGEC01020237">
    <property type="protein sequence ID" value="MBX00721.1"/>
    <property type="molecule type" value="Transcribed_RNA"/>
</dbReference>
<accession>A0A2P2K4R4</accession>
<dbReference type="AlphaFoldDB" id="A0A2P2K4R4"/>
<protein>
    <submittedName>
        <fullName evidence="1">Ubiquitin-like protein ATG12 isoform X2</fullName>
    </submittedName>
</protein>
<proteinExistence type="predicted"/>
<organism evidence="1">
    <name type="scientific">Rhizophora mucronata</name>
    <name type="common">Asiatic mangrove</name>
    <dbReference type="NCBI Taxonomy" id="61149"/>
    <lineage>
        <taxon>Eukaryota</taxon>
        <taxon>Viridiplantae</taxon>
        <taxon>Streptophyta</taxon>
        <taxon>Embryophyta</taxon>
        <taxon>Tracheophyta</taxon>
        <taxon>Spermatophyta</taxon>
        <taxon>Magnoliopsida</taxon>
        <taxon>eudicotyledons</taxon>
        <taxon>Gunneridae</taxon>
        <taxon>Pentapetalae</taxon>
        <taxon>rosids</taxon>
        <taxon>fabids</taxon>
        <taxon>Malpighiales</taxon>
        <taxon>Rhizophoraceae</taxon>
        <taxon>Rhizophora</taxon>
    </lineage>
</organism>
<sequence>MNYIKGILPKEIKETTSRKKQKRKSRNLSNESLKIHVKYLLPI</sequence>
<name>A0A2P2K4R4_RHIMU</name>
<reference evidence="1" key="1">
    <citation type="submission" date="2018-02" db="EMBL/GenBank/DDBJ databases">
        <title>Rhizophora mucronata_Transcriptome.</title>
        <authorList>
            <person name="Meera S.P."/>
            <person name="Sreeshan A."/>
            <person name="Augustine A."/>
        </authorList>
    </citation>
    <scope>NUCLEOTIDE SEQUENCE</scope>
    <source>
        <tissue evidence="1">Leaf</tissue>
    </source>
</reference>
<evidence type="ECO:0000313" key="1">
    <source>
        <dbReference type="EMBL" id="MBX00721.1"/>
    </source>
</evidence>